<dbReference type="Proteomes" id="UP000823775">
    <property type="component" value="Unassembled WGS sequence"/>
</dbReference>
<protein>
    <submittedName>
        <fullName evidence="1">Uncharacterized protein</fullName>
    </submittedName>
</protein>
<comment type="caution">
    <text evidence="1">The sequence shown here is derived from an EMBL/GenBank/DDBJ whole genome shotgun (WGS) entry which is preliminary data.</text>
</comment>
<reference evidence="1 2" key="1">
    <citation type="journal article" date="2021" name="BMC Genomics">
        <title>Datura genome reveals duplications of psychoactive alkaloid biosynthetic genes and high mutation rate following tissue culture.</title>
        <authorList>
            <person name="Rajewski A."/>
            <person name="Carter-House D."/>
            <person name="Stajich J."/>
            <person name="Litt A."/>
        </authorList>
    </citation>
    <scope>NUCLEOTIDE SEQUENCE [LARGE SCALE GENOMIC DNA]</scope>
    <source>
        <strain evidence="1">AR-01</strain>
    </source>
</reference>
<keyword evidence="2" id="KW-1185">Reference proteome</keyword>
<name>A0ABS8W238_DATST</name>
<gene>
    <name evidence="1" type="ORF">HAX54_043259</name>
</gene>
<evidence type="ECO:0000313" key="1">
    <source>
        <dbReference type="EMBL" id="MCE2055706.1"/>
    </source>
</evidence>
<proteinExistence type="predicted"/>
<evidence type="ECO:0000313" key="2">
    <source>
        <dbReference type="Proteomes" id="UP000823775"/>
    </source>
</evidence>
<accession>A0ABS8W238</accession>
<sequence>MVVRGVLVGDGDGTRWWFATSLREGDWRWCALPAGKNGVGGRKGAGVNGGWRPVWVLDLAKAGANEGEKGRSGNGLWPMLRGSGRRNLFRLVVPCCFSGETAMVRRERVVLWLGCCFGKIIEGGG</sequence>
<organism evidence="1 2">
    <name type="scientific">Datura stramonium</name>
    <name type="common">Jimsonweed</name>
    <name type="synonym">Common thornapple</name>
    <dbReference type="NCBI Taxonomy" id="4076"/>
    <lineage>
        <taxon>Eukaryota</taxon>
        <taxon>Viridiplantae</taxon>
        <taxon>Streptophyta</taxon>
        <taxon>Embryophyta</taxon>
        <taxon>Tracheophyta</taxon>
        <taxon>Spermatophyta</taxon>
        <taxon>Magnoliopsida</taxon>
        <taxon>eudicotyledons</taxon>
        <taxon>Gunneridae</taxon>
        <taxon>Pentapetalae</taxon>
        <taxon>asterids</taxon>
        <taxon>lamiids</taxon>
        <taxon>Solanales</taxon>
        <taxon>Solanaceae</taxon>
        <taxon>Solanoideae</taxon>
        <taxon>Datureae</taxon>
        <taxon>Datura</taxon>
    </lineage>
</organism>
<dbReference type="EMBL" id="JACEIK010006451">
    <property type="protein sequence ID" value="MCE2055706.1"/>
    <property type="molecule type" value="Genomic_DNA"/>
</dbReference>